<proteinExistence type="predicted"/>
<dbReference type="InParanoid" id="A0A2K1R693"/>
<evidence type="ECO:0000313" key="1">
    <source>
        <dbReference type="EMBL" id="PNS22791.1"/>
    </source>
</evidence>
<gene>
    <name evidence="1" type="ORF">POPTR_T114700</name>
</gene>
<accession>A0A2K1R693</accession>
<name>A0A2K1R693_POPTR</name>
<reference evidence="1" key="2">
    <citation type="submission" date="2017-07" db="EMBL/GenBank/DDBJ databases">
        <title>WGS assembly of Populus trichocarpa.</title>
        <authorList>
            <person name="Tuskan G."/>
            <person name="Difazio S."/>
            <person name="Jansson S."/>
            <person name="Bohlmann J."/>
            <person name="Grigoriev I."/>
            <person name="Hellsten U."/>
            <person name="Putnam N."/>
            <person name="Ralph S."/>
            <person name="Rombauts S."/>
            <person name="Salamov A."/>
            <person name="Schein J."/>
            <person name="Sterck L."/>
            <person name="Aerts A."/>
            <person name="Bhalerao R."/>
            <person name="Bhalerao R."/>
            <person name="Blaudez D."/>
            <person name="Boerjan W."/>
            <person name="Brun A."/>
            <person name="Brunner A."/>
            <person name="Busov V."/>
            <person name="Campbell M."/>
            <person name="Carlson J."/>
            <person name="Chalot M."/>
            <person name="Chapman J."/>
            <person name="Chen G."/>
            <person name="Cooper D."/>
            <person name="Coutinho P."/>
            <person name="Couturier J."/>
            <person name="Covert S."/>
            <person name="Cronk Q."/>
            <person name="Cunningham R."/>
            <person name="Davis J."/>
            <person name="Degroeve S."/>
            <person name="Dejardin A."/>
            <person name="Depamphilis C."/>
            <person name="Detter J."/>
            <person name="Dirks B."/>
            <person name="Dubchak I."/>
            <person name="Duplessis S."/>
            <person name="Ehlting J."/>
            <person name="Ellis B."/>
            <person name="Gendler K."/>
            <person name="Goodstein D."/>
            <person name="Gribskov M."/>
            <person name="Grimwood J."/>
            <person name="Groover A."/>
            <person name="Gunter L."/>
            <person name="Hamberger B."/>
            <person name="Heinze B."/>
            <person name="Helariutta Y."/>
            <person name="Henrissat B."/>
            <person name="Holligan D."/>
            <person name="Holt R."/>
            <person name="Huang W."/>
            <person name="Islam-Faridi N."/>
            <person name="Jones S."/>
            <person name="Jones-Rhoades M."/>
            <person name="Jorgensen R."/>
            <person name="Joshi C."/>
            <person name="Kangasjarvi J."/>
            <person name="Karlsson J."/>
            <person name="Kelleher C."/>
            <person name="Kirkpatrick R."/>
            <person name="Kirst M."/>
            <person name="Kohler A."/>
            <person name="Kalluri U."/>
            <person name="Larimer F."/>
            <person name="Leebens-Mack J."/>
            <person name="Leple J."/>
            <person name="Locascio P."/>
            <person name="Lou Y."/>
            <person name="Lucas S."/>
            <person name="Martin F."/>
            <person name="Montanini B."/>
            <person name="Napoli C."/>
            <person name="Nelson D."/>
            <person name="Nelson C."/>
            <person name="Nieminen K."/>
            <person name="Nilsson O."/>
            <person name="Pereda V."/>
            <person name="Peter G."/>
            <person name="Philippe R."/>
            <person name="Pilate G."/>
            <person name="Poliakov A."/>
            <person name="Razumovskaya J."/>
            <person name="Richardson P."/>
            <person name="Rinaldi C."/>
            <person name="Ritland K."/>
            <person name="Rouze P."/>
            <person name="Ryaboy D."/>
            <person name="Schmutz J."/>
            <person name="Schrader J."/>
            <person name="Segerman B."/>
            <person name="Shin H."/>
            <person name="Siddiqui A."/>
            <person name="Sterky F."/>
            <person name="Terry A."/>
            <person name="Tsai C."/>
            <person name="Uberbacher E."/>
            <person name="Unneberg P."/>
            <person name="Vahala J."/>
            <person name="Wall K."/>
            <person name="Wessler S."/>
            <person name="Yang G."/>
            <person name="Yin T."/>
            <person name="Douglas C."/>
            <person name="Marra M."/>
            <person name="Sandberg G."/>
            <person name="Van De Peer Y."/>
            <person name="Rokhsar D."/>
        </authorList>
    </citation>
    <scope>NUCLEOTIDE SEQUENCE</scope>
    <source>
        <strain evidence="1">Nisqually-1</strain>
    </source>
</reference>
<sequence length="84" mass="9756">MLVHVLKNIVIKPTVLYFEFFLLQRYCNFIATWIETVAATGRRMHMDSHLLLYYSILSIPNLILHNHYSRTMAVGADVEDKSAT</sequence>
<reference evidence="1" key="1">
    <citation type="journal article" date="2006" name="Science">
        <title>The genome of black cottonwood, Populus trichocarpa (Torr. &amp; Gray).</title>
        <authorList>
            <person name="Tuskan G.A."/>
            <person name="Difazio S."/>
            <person name="Jansson S."/>
            <person name="Bohlmann J."/>
            <person name="Grigoriev I."/>
            <person name="Hellsten U."/>
            <person name="Putnam N."/>
            <person name="Ralph S."/>
            <person name="Rombauts S."/>
            <person name="Salamov A."/>
            <person name="Schein J."/>
            <person name="Sterck L."/>
            <person name="Aerts A."/>
            <person name="Bhalerao R.R."/>
            <person name="Bhalerao R.P."/>
            <person name="Blaudez D."/>
            <person name="Boerjan W."/>
            <person name="Brun A."/>
            <person name="Brunner A."/>
            <person name="Busov V."/>
            <person name="Campbell M."/>
            <person name="Carlson J."/>
            <person name="Chalot M."/>
            <person name="Chapman J."/>
            <person name="Chen G.L."/>
            <person name="Cooper D."/>
            <person name="Coutinho P.M."/>
            <person name="Couturier J."/>
            <person name="Covert S."/>
            <person name="Cronk Q."/>
            <person name="Cunningham R."/>
            <person name="Davis J."/>
            <person name="Degroeve S."/>
            <person name="Dejardin A."/>
            <person name="Depamphilis C."/>
            <person name="Detter J."/>
            <person name="Dirks B."/>
            <person name="Dubchak I."/>
            <person name="Duplessis S."/>
            <person name="Ehlting J."/>
            <person name="Ellis B."/>
            <person name="Gendler K."/>
            <person name="Goodstein D."/>
            <person name="Gribskov M."/>
            <person name="Grimwood J."/>
            <person name="Groover A."/>
            <person name="Gunter L."/>
            <person name="Hamberger B."/>
            <person name="Heinze B."/>
            <person name="Helariutta Y."/>
            <person name="Henrissat B."/>
            <person name="Holligan D."/>
            <person name="Holt R."/>
            <person name="Huang W."/>
            <person name="Islam-Faridi N."/>
            <person name="Jones S."/>
            <person name="Jones-Rhoades M."/>
            <person name="Jorgensen R."/>
            <person name="Joshi C."/>
            <person name="Kangasjarvi J."/>
            <person name="Karlsson J."/>
            <person name="Kelleher C."/>
            <person name="Kirkpatrick R."/>
            <person name="Kirst M."/>
            <person name="Kohler A."/>
            <person name="Kalluri U."/>
            <person name="Larimer F."/>
            <person name="Leebens-Mack J."/>
            <person name="Leple J.C."/>
            <person name="Locascio P."/>
            <person name="Lou Y."/>
            <person name="Lucas S."/>
            <person name="Martin F."/>
            <person name="Montanini B."/>
            <person name="Napoli C."/>
            <person name="Nelson D.R."/>
            <person name="Nelson C."/>
            <person name="Nieminen K."/>
            <person name="Nilsson O."/>
            <person name="Pereda V."/>
            <person name="Peter G."/>
            <person name="Philippe R."/>
            <person name="Pilate G."/>
            <person name="Poliakov A."/>
            <person name="Razumovskaya J."/>
            <person name="Richardson P."/>
            <person name="Rinaldi C."/>
            <person name="Ritland K."/>
            <person name="Rouze P."/>
            <person name="Ryaboy D."/>
            <person name="Schmutz J."/>
            <person name="Schrader J."/>
            <person name="Segerman B."/>
            <person name="Shin H."/>
            <person name="Siddiqui A."/>
            <person name="Sterky F."/>
            <person name="Terry A."/>
            <person name="Tsai C.J."/>
            <person name="Uberbacher E."/>
            <person name="Unneberg P."/>
            <person name="Vahala J."/>
            <person name="Wall K."/>
            <person name="Wessler S."/>
            <person name="Yang G."/>
            <person name="Yin T."/>
            <person name="Douglas C."/>
            <person name="Marra M."/>
            <person name="Sandberg G."/>
            <person name="Van de Peer Y."/>
            <person name="Rokhsar D."/>
        </authorList>
    </citation>
    <scope>NUCLEOTIDE SEQUENCE [LARGE SCALE GENOMIC DNA]</scope>
    <source>
        <strain evidence="1">Nisqually-1</strain>
    </source>
</reference>
<dbReference type="EMBL" id="KZ623442">
    <property type="protein sequence ID" value="PNS22791.1"/>
    <property type="molecule type" value="Genomic_DNA"/>
</dbReference>
<dbReference type="AlphaFoldDB" id="A0A2K1R693"/>
<organism evidence="1">
    <name type="scientific">Populus trichocarpa</name>
    <name type="common">Western balsam poplar</name>
    <name type="synonym">Populus balsamifera subsp. trichocarpa</name>
    <dbReference type="NCBI Taxonomy" id="3694"/>
    <lineage>
        <taxon>Eukaryota</taxon>
        <taxon>Viridiplantae</taxon>
        <taxon>Streptophyta</taxon>
        <taxon>Embryophyta</taxon>
        <taxon>Tracheophyta</taxon>
        <taxon>Spermatophyta</taxon>
        <taxon>Magnoliopsida</taxon>
        <taxon>eudicotyledons</taxon>
        <taxon>Gunneridae</taxon>
        <taxon>Pentapetalae</taxon>
        <taxon>rosids</taxon>
        <taxon>fabids</taxon>
        <taxon>Malpighiales</taxon>
        <taxon>Salicaceae</taxon>
        <taxon>Saliceae</taxon>
        <taxon>Populus</taxon>
    </lineage>
</organism>
<protein>
    <submittedName>
        <fullName evidence="1">Uncharacterized protein</fullName>
    </submittedName>
</protein>